<comment type="caution">
    <text evidence="1">The sequence shown here is derived from an EMBL/GenBank/DDBJ whole genome shotgun (WGS) entry which is preliminary data.</text>
</comment>
<gene>
    <name evidence="1" type="ORF">Tci_118325</name>
</gene>
<reference evidence="1" key="1">
    <citation type="journal article" date="2019" name="Sci. Rep.">
        <title>Draft genome of Tanacetum cinerariifolium, the natural source of mosquito coil.</title>
        <authorList>
            <person name="Yamashiro T."/>
            <person name="Shiraishi A."/>
            <person name="Satake H."/>
            <person name="Nakayama K."/>
        </authorList>
    </citation>
    <scope>NUCLEOTIDE SEQUENCE</scope>
</reference>
<organism evidence="1">
    <name type="scientific">Tanacetum cinerariifolium</name>
    <name type="common">Dalmatian daisy</name>
    <name type="synonym">Chrysanthemum cinerariifolium</name>
    <dbReference type="NCBI Taxonomy" id="118510"/>
    <lineage>
        <taxon>Eukaryota</taxon>
        <taxon>Viridiplantae</taxon>
        <taxon>Streptophyta</taxon>
        <taxon>Embryophyta</taxon>
        <taxon>Tracheophyta</taxon>
        <taxon>Spermatophyta</taxon>
        <taxon>Magnoliopsida</taxon>
        <taxon>eudicotyledons</taxon>
        <taxon>Gunneridae</taxon>
        <taxon>Pentapetalae</taxon>
        <taxon>asterids</taxon>
        <taxon>campanulids</taxon>
        <taxon>Asterales</taxon>
        <taxon>Asteraceae</taxon>
        <taxon>Asteroideae</taxon>
        <taxon>Anthemideae</taxon>
        <taxon>Anthemidinae</taxon>
        <taxon>Tanacetum</taxon>
    </lineage>
</organism>
<accession>A0A699GNU8</accession>
<dbReference type="AlphaFoldDB" id="A0A699GNU8"/>
<name>A0A699GNU8_TANCI</name>
<evidence type="ECO:0000313" key="1">
    <source>
        <dbReference type="EMBL" id="GEV46348.1"/>
    </source>
</evidence>
<protein>
    <submittedName>
        <fullName evidence="1">Uncharacterized protein</fullName>
    </submittedName>
</protein>
<proteinExistence type="predicted"/>
<dbReference type="EMBL" id="BKCJ010024256">
    <property type="protein sequence ID" value="GEV46348.1"/>
    <property type="molecule type" value="Genomic_DNA"/>
</dbReference>
<sequence length="195" mass="21655">MLGIKCTRHSHCQLWCSHWQKKFPLQLKKVPTAIEESSHCQKKRDATAEKIALLLKSSSNCQSKPYDSYAKLVPHVSPCILGVTVIEFGDSYEAPANVATNGSADDGSGKKKGRIVTLTTDENVADLLTKPFDAGRLQYLVSEHNVDFLPIVDFVEASPLRIETMEKGTKILATVDGIIRTITESSLRRNLWLKD</sequence>